<dbReference type="CDD" id="cd02042">
    <property type="entry name" value="ParAB_family"/>
    <property type="match status" value="1"/>
</dbReference>
<comment type="caution">
    <text evidence="2">The sequence shown here is derived from an EMBL/GenBank/DDBJ whole genome shotgun (WGS) entry which is preliminary data.</text>
</comment>
<dbReference type="InterPro" id="IPR027417">
    <property type="entry name" value="P-loop_NTPase"/>
</dbReference>
<dbReference type="SUPFAM" id="SSF52540">
    <property type="entry name" value="P-loop containing nucleoside triphosphate hydrolases"/>
    <property type="match status" value="1"/>
</dbReference>
<dbReference type="PANTHER" id="PTHR13696:SF52">
    <property type="entry name" value="PARA FAMILY PROTEIN CT_582"/>
    <property type="match status" value="1"/>
</dbReference>
<gene>
    <name evidence="2" type="ORF">BX592_111189</name>
</gene>
<dbReference type="PANTHER" id="PTHR13696">
    <property type="entry name" value="P-LOOP CONTAINING NUCLEOSIDE TRIPHOSPHATE HYDROLASE"/>
    <property type="match status" value="1"/>
</dbReference>
<dbReference type="EMBL" id="SORE01000011">
    <property type="protein sequence ID" value="TDY48254.1"/>
    <property type="molecule type" value="Genomic_DNA"/>
</dbReference>
<keyword evidence="3" id="KW-1185">Reference proteome</keyword>
<dbReference type="Gene3D" id="3.40.50.300">
    <property type="entry name" value="P-loop containing nucleotide triphosphate hydrolases"/>
    <property type="match status" value="1"/>
</dbReference>
<evidence type="ECO:0000313" key="3">
    <source>
        <dbReference type="Proteomes" id="UP000295509"/>
    </source>
</evidence>
<dbReference type="InterPro" id="IPR050678">
    <property type="entry name" value="DNA_Partitioning_ATPase"/>
</dbReference>
<organism evidence="2 3">
    <name type="scientific">Paraburkholderia rhizosphaerae</name>
    <dbReference type="NCBI Taxonomy" id="480658"/>
    <lineage>
        <taxon>Bacteria</taxon>
        <taxon>Pseudomonadati</taxon>
        <taxon>Pseudomonadota</taxon>
        <taxon>Betaproteobacteria</taxon>
        <taxon>Burkholderiales</taxon>
        <taxon>Burkholderiaceae</taxon>
        <taxon>Paraburkholderia</taxon>
    </lineage>
</organism>
<protein>
    <submittedName>
        <fullName evidence="2">Chromosome partitioning protein</fullName>
    </submittedName>
</protein>
<evidence type="ECO:0000313" key="2">
    <source>
        <dbReference type="EMBL" id="TDY48254.1"/>
    </source>
</evidence>
<accession>A0A4R8LS73</accession>
<feature type="domain" description="AAA" evidence="1">
    <location>
        <begin position="3"/>
        <end position="56"/>
    </location>
</feature>
<sequence length="218" mass="23340">MPAKIITVFNQKGGAGKSTVSTNVAGTLGSRERKTLLVDLDPQATASISVGNAPDHRPFPASLANLSQVNKPEREIRKFVDDFDFIVIDCPPAIRSTAPSVALLISDLGLIPVGPSGGNLWAIEEAKKLGVYAQGLNPDLKLRAVANMDQNITIVRQVFKAAEQDEEIQMFKTRLGLRGAYKEAEVSGTTVLQIAGAKAAHKEINALVDEILQVLGEE</sequence>
<name>A0A4R8LS73_9BURK</name>
<dbReference type="InterPro" id="IPR025669">
    <property type="entry name" value="AAA_dom"/>
</dbReference>
<dbReference type="OrthoDB" id="69313at2"/>
<dbReference type="Proteomes" id="UP000295509">
    <property type="component" value="Unassembled WGS sequence"/>
</dbReference>
<evidence type="ECO:0000259" key="1">
    <source>
        <dbReference type="Pfam" id="PF13614"/>
    </source>
</evidence>
<reference evidence="2 3" key="1">
    <citation type="submission" date="2019-03" db="EMBL/GenBank/DDBJ databases">
        <title>Genomic Encyclopedia of Type Strains, Phase III (KMG-III): the genomes of soil and plant-associated and newly described type strains.</title>
        <authorList>
            <person name="Whitman W."/>
        </authorList>
    </citation>
    <scope>NUCLEOTIDE SEQUENCE [LARGE SCALE GENOMIC DNA]</scope>
    <source>
        <strain evidence="2 3">LMG 29544</strain>
    </source>
</reference>
<dbReference type="RefSeq" id="WP_134192877.1">
    <property type="nucleotide sequence ID" value="NZ_JBHLUW010000061.1"/>
</dbReference>
<proteinExistence type="predicted"/>
<dbReference type="PIRSF" id="PIRSF009320">
    <property type="entry name" value="Nuc_binding_HP_1000"/>
    <property type="match status" value="1"/>
</dbReference>
<dbReference type="AlphaFoldDB" id="A0A4R8LS73"/>
<dbReference type="Pfam" id="PF13614">
    <property type="entry name" value="AAA_31"/>
    <property type="match status" value="1"/>
</dbReference>